<comment type="caution">
    <text evidence="1">The sequence shown here is derived from an EMBL/GenBank/DDBJ whole genome shotgun (WGS) entry which is preliminary data.</text>
</comment>
<gene>
    <name evidence="1" type="ORF">S01H4_57114</name>
</gene>
<sequence length="216" mass="24269">LAEKISLKYLSVPSDINFIDNEYTEGYSPNFVEKQLFGVENSIDVNFPFALGQRKGSQSSAEKIFNTLFDIIAGLSKSYKISGGNRIGFLKVEKDLVPSDTIYISDGEKIAQFSNLALQCKTIFNDFYSIQSPINDQFVIITNAGGQPLCGVSTNKLLQNNVMRDEKGRTIIVTLNKFNNATELYDTEHRRRLKPNDFGYFPANLIETQIKSVNNI</sequence>
<dbReference type="EMBL" id="BART01033184">
    <property type="protein sequence ID" value="GAH17752.1"/>
    <property type="molecule type" value="Genomic_DNA"/>
</dbReference>
<evidence type="ECO:0000313" key="1">
    <source>
        <dbReference type="EMBL" id="GAH17752.1"/>
    </source>
</evidence>
<name>X1DBZ9_9ZZZZ</name>
<reference evidence="1" key="1">
    <citation type="journal article" date="2014" name="Front. Microbiol.">
        <title>High frequency of phylogenetically diverse reductive dehalogenase-homologous genes in deep subseafloor sedimentary metagenomes.</title>
        <authorList>
            <person name="Kawai M."/>
            <person name="Futagami T."/>
            <person name="Toyoda A."/>
            <person name="Takaki Y."/>
            <person name="Nishi S."/>
            <person name="Hori S."/>
            <person name="Arai W."/>
            <person name="Tsubouchi T."/>
            <person name="Morono Y."/>
            <person name="Uchiyama I."/>
            <person name="Ito T."/>
            <person name="Fujiyama A."/>
            <person name="Inagaki F."/>
            <person name="Takami H."/>
        </authorList>
    </citation>
    <scope>NUCLEOTIDE SEQUENCE</scope>
    <source>
        <strain evidence="1">Expedition CK06-06</strain>
    </source>
</reference>
<proteinExistence type="predicted"/>
<dbReference type="AlphaFoldDB" id="X1DBZ9"/>
<feature type="non-terminal residue" evidence="1">
    <location>
        <position position="1"/>
    </location>
</feature>
<accession>X1DBZ9</accession>
<protein>
    <submittedName>
        <fullName evidence="1">Uncharacterized protein</fullName>
    </submittedName>
</protein>
<organism evidence="1">
    <name type="scientific">marine sediment metagenome</name>
    <dbReference type="NCBI Taxonomy" id="412755"/>
    <lineage>
        <taxon>unclassified sequences</taxon>
        <taxon>metagenomes</taxon>
        <taxon>ecological metagenomes</taxon>
    </lineage>
</organism>